<accession>A0A2T0U2V7</accession>
<sequence length="255" mass="29268">MTLFFMPIFIQKNLYYPGSKMIVSLTIVRYPKRLIPVAFLSMAVHRLPLMLTGGCTFYKLMGSGRNGTFDLTPDLQQWALLAVWKTQKDFDEFKEHSFVSRWWKRFAKEQWTALLEPVSSHGTWDGQQPFGTRFEKNAVEGPIAVLTRATIRLNKLKGFWSHVDRVAQLMSRAPGFITSFGIGEAPFFRQATFSVWTSAEDMKNFAYKSLDHAEVIKKTREEKWYSEELFARFKILGSEGSLNGSDPLAEKTGIL</sequence>
<protein>
    <submittedName>
        <fullName evidence="2">Spheroidene monooxygenase</fullName>
    </submittedName>
</protein>
<name>A0A2T0U2V7_9SPHI</name>
<dbReference type="RefSeq" id="WP_245925489.1">
    <property type="nucleotide sequence ID" value="NZ_PVTH01000006.1"/>
</dbReference>
<reference evidence="2 3" key="1">
    <citation type="submission" date="2018-03" db="EMBL/GenBank/DDBJ databases">
        <title>Genomic Encyclopedia of Type Strains, Phase III (KMG-III): the genomes of soil and plant-associated and newly described type strains.</title>
        <authorList>
            <person name="Whitman W."/>
        </authorList>
    </citation>
    <scope>NUCLEOTIDE SEQUENCE [LARGE SCALE GENOMIC DNA]</scope>
    <source>
        <strain evidence="2 3">CGMCC 1.9313</strain>
    </source>
</reference>
<dbReference type="GO" id="GO:0004497">
    <property type="term" value="F:monooxygenase activity"/>
    <property type="evidence" value="ECO:0007669"/>
    <property type="project" value="UniProtKB-KW"/>
</dbReference>
<gene>
    <name evidence="2" type="ORF">B0I27_1064</name>
</gene>
<keyword evidence="3" id="KW-1185">Reference proteome</keyword>
<evidence type="ECO:0000313" key="3">
    <source>
        <dbReference type="Proteomes" id="UP000238034"/>
    </source>
</evidence>
<organism evidence="2 3">
    <name type="scientific">Arcticibacter pallidicorallinus</name>
    <dbReference type="NCBI Taxonomy" id="1259464"/>
    <lineage>
        <taxon>Bacteria</taxon>
        <taxon>Pseudomonadati</taxon>
        <taxon>Bacteroidota</taxon>
        <taxon>Sphingobacteriia</taxon>
        <taxon>Sphingobacteriales</taxon>
        <taxon>Sphingobacteriaceae</taxon>
        <taxon>Arcticibacter</taxon>
    </lineage>
</organism>
<dbReference type="InterPro" id="IPR021708">
    <property type="entry name" value="DUF3291"/>
</dbReference>
<dbReference type="InterPro" id="IPR049574">
    <property type="entry name" value="CrtA-like"/>
</dbReference>
<proteinExistence type="predicted"/>
<evidence type="ECO:0000313" key="2">
    <source>
        <dbReference type="EMBL" id="PRY52246.1"/>
    </source>
</evidence>
<dbReference type="AlphaFoldDB" id="A0A2T0U2V7"/>
<comment type="caution">
    <text evidence="2">The sequence shown here is derived from an EMBL/GenBank/DDBJ whole genome shotgun (WGS) entry which is preliminary data.</text>
</comment>
<keyword evidence="2" id="KW-0560">Oxidoreductase</keyword>
<dbReference type="CDD" id="cd21650">
    <property type="entry name" value="CrtA-like"/>
    <property type="match status" value="1"/>
</dbReference>
<feature type="domain" description="DUF3291" evidence="1">
    <location>
        <begin position="148"/>
        <end position="226"/>
    </location>
</feature>
<dbReference type="EMBL" id="PVTH01000006">
    <property type="protein sequence ID" value="PRY52246.1"/>
    <property type="molecule type" value="Genomic_DNA"/>
</dbReference>
<dbReference type="Proteomes" id="UP000238034">
    <property type="component" value="Unassembled WGS sequence"/>
</dbReference>
<evidence type="ECO:0000259" key="1">
    <source>
        <dbReference type="Pfam" id="PF11695"/>
    </source>
</evidence>
<keyword evidence="2" id="KW-0503">Monooxygenase</keyword>
<dbReference type="Pfam" id="PF11695">
    <property type="entry name" value="DUF3291"/>
    <property type="match status" value="1"/>
</dbReference>